<evidence type="ECO:0000313" key="3">
    <source>
        <dbReference type="Proteomes" id="UP001250791"/>
    </source>
</evidence>
<feature type="domain" description="NAD(P)-binding" evidence="1">
    <location>
        <begin position="6"/>
        <end position="184"/>
    </location>
</feature>
<gene>
    <name evidence="2" type="ORF">J2W52_005428</name>
</gene>
<proteinExistence type="predicted"/>
<dbReference type="Proteomes" id="UP001250791">
    <property type="component" value="Unassembled WGS sequence"/>
</dbReference>
<keyword evidence="2" id="KW-0560">Oxidoreductase</keyword>
<name>A0ABU1SXX8_9HYPH</name>
<reference evidence="2 3" key="1">
    <citation type="submission" date="2023-07" db="EMBL/GenBank/DDBJ databases">
        <title>Sorghum-associated microbial communities from plants grown in Nebraska, USA.</title>
        <authorList>
            <person name="Schachtman D."/>
        </authorList>
    </citation>
    <scope>NUCLEOTIDE SEQUENCE [LARGE SCALE GENOMIC DNA]</scope>
    <source>
        <strain evidence="2 3">3199</strain>
    </source>
</reference>
<protein>
    <submittedName>
        <fullName evidence="2">NAD(P)H dehydrogenase (Quinone)</fullName>
        <ecNumber evidence="2">1.6.5.2</ecNumber>
    </submittedName>
</protein>
<organism evidence="2 3">
    <name type="scientific">Rhizobium miluonense</name>
    <dbReference type="NCBI Taxonomy" id="411945"/>
    <lineage>
        <taxon>Bacteria</taxon>
        <taxon>Pseudomonadati</taxon>
        <taxon>Pseudomonadota</taxon>
        <taxon>Alphaproteobacteria</taxon>
        <taxon>Hyphomicrobiales</taxon>
        <taxon>Rhizobiaceae</taxon>
        <taxon>Rhizobium/Agrobacterium group</taxon>
        <taxon>Rhizobium</taxon>
    </lineage>
</organism>
<dbReference type="Gene3D" id="3.40.50.720">
    <property type="entry name" value="NAD(P)-binding Rossmann-like Domain"/>
    <property type="match status" value="1"/>
</dbReference>
<dbReference type="InterPro" id="IPR016040">
    <property type="entry name" value="NAD(P)-bd_dom"/>
</dbReference>
<keyword evidence="3" id="KW-1185">Reference proteome</keyword>
<evidence type="ECO:0000313" key="2">
    <source>
        <dbReference type="EMBL" id="MDR6903795.1"/>
    </source>
</evidence>
<dbReference type="GO" id="GO:0003955">
    <property type="term" value="F:NAD(P)H dehydrogenase (quinone) activity"/>
    <property type="evidence" value="ECO:0007669"/>
    <property type="project" value="UniProtKB-EC"/>
</dbReference>
<evidence type="ECO:0000259" key="1">
    <source>
        <dbReference type="Pfam" id="PF13460"/>
    </source>
</evidence>
<dbReference type="PANTHER" id="PTHR47129">
    <property type="entry name" value="QUINONE OXIDOREDUCTASE 2"/>
    <property type="match status" value="1"/>
</dbReference>
<dbReference type="CDD" id="cd05269">
    <property type="entry name" value="TMR_SDR_a"/>
    <property type="match status" value="1"/>
</dbReference>
<dbReference type="EC" id="1.6.5.2" evidence="2"/>
<dbReference type="Gene3D" id="3.90.25.10">
    <property type="entry name" value="UDP-galactose 4-epimerase, domain 1"/>
    <property type="match status" value="1"/>
</dbReference>
<dbReference type="EMBL" id="JAVDUP010000010">
    <property type="protein sequence ID" value="MDR6903795.1"/>
    <property type="molecule type" value="Genomic_DNA"/>
</dbReference>
<dbReference type="InterPro" id="IPR036291">
    <property type="entry name" value="NAD(P)-bd_dom_sf"/>
</dbReference>
<accession>A0ABU1SXX8</accession>
<dbReference type="SUPFAM" id="SSF51735">
    <property type="entry name" value="NAD(P)-binding Rossmann-fold domains"/>
    <property type="match status" value="1"/>
</dbReference>
<dbReference type="PANTHER" id="PTHR47129:SF1">
    <property type="entry name" value="NMRA-LIKE DOMAIN-CONTAINING PROTEIN"/>
    <property type="match status" value="1"/>
</dbReference>
<comment type="caution">
    <text evidence="2">The sequence shown here is derived from an EMBL/GenBank/DDBJ whole genome shotgun (WGS) entry which is preliminary data.</text>
</comment>
<sequence>MYAVTGATGKLGRLVIEALLKTNPAERIVAAVRDTAKSKDLAERGVIVREADYSRPETLGPALAGVEKLLLISSTEVSGRLPRHRAVIDAATQAGVSLFAYTSMLHADASPATLAVEHRQTEELIVASGLPAVILRNGWYTENHLMALPIALEHGAFVGAAKNGRFSSAARQDYAEAAAKVLATEGHAGKTYELAGDRAYSLAELASEVSRQSGKTVIYNDLSEAAFRDVLTGAGLPSDLAGLLADADTAASRGALFDDGGALGRLIGRPTTVLQSMVAAALRH</sequence>
<dbReference type="InterPro" id="IPR052718">
    <property type="entry name" value="NmrA-type_oxidoreductase"/>
</dbReference>
<dbReference type="Pfam" id="PF13460">
    <property type="entry name" value="NAD_binding_10"/>
    <property type="match status" value="1"/>
</dbReference>
<dbReference type="RefSeq" id="WP_310235315.1">
    <property type="nucleotide sequence ID" value="NZ_JAVDUP010000010.1"/>
</dbReference>